<protein>
    <submittedName>
        <fullName evidence="1">Uncharacterized protein</fullName>
    </submittedName>
</protein>
<organism evidence="1 2">
    <name type="scientific">Arthrobacter gyeryongensis</name>
    <dbReference type="NCBI Taxonomy" id="1650592"/>
    <lineage>
        <taxon>Bacteria</taxon>
        <taxon>Bacillati</taxon>
        <taxon>Actinomycetota</taxon>
        <taxon>Actinomycetes</taxon>
        <taxon>Micrococcales</taxon>
        <taxon>Micrococcaceae</taxon>
        <taxon>Arthrobacter</taxon>
    </lineage>
</organism>
<name>A0ABP9SV29_9MICC</name>
<comment type="caution">
    <text evidence="1">The sequence shown here is derived from an EMBL/GenBank/DDBJ whole genome shotgun (WGS) entry which is preliminary data.</text>
</comment>
<reference evidence="2" key="1">
    <citation type="journal article" date="2019" name="Int. J. Syst. Evol. Microbiol.">
        <title>The Global Catalogue of Microorganisms (GCM) 10K type strain sequencing project: providing services to taxonomists for standard genome sequencing and annotation.</title>
        <authorList>
            <consortium name="The Broad Institute Genomics Platform"/>
            <consortium name="The Broad Institute Genome Sequencing Center for Infectious Disease"/>
            <person name="Wu L."/>
            <person name="Ma J."/>
        </authorList>
    </citation>
    <scope>NUCLEOTIDE SEQUENCE [LARGE SCALE GENOMIC DNA]</scope>
    <source>
        <strain evidence="2">JCM 18514</strain>
    </source>
</reference>
<dbReference type="EMBL" id="BAABKK010000038">
    <property type="protein sequence ID" value="GAA5201754.1"/>
    <property type="molecule type" value="Genomic_DNA"/>
</dbReference>
<sequence>MDTLPGSTDCEGARTGLPDFVPAPTWPRFLYFEQVGKIRLHAEAYSALGRVERIVPDGNLFQKTSSDFAESFYNQRTVRVAIASWNPTYKKGPVGFLRLSG</sequence>
<gene>
    <name evidence="1" type="ORF">GCM10023346_46850</name>
</gene>
<proteinExistence type="predicted"/>
<accession>A0ABP9SV29</accession>
<dbReference type="Proteomes" id="UP001500200">
    <property type="component" value="Unassembled WGS sequence"/>
</dbReference>
<evidence type="ECO:0000313" key="1">
    <source>
        <dbReference type="EMBL" id="GAA5201754.1"/>
    </source>
</evidence>
<evidence type="ECO:0000313" key="2">
    <source>
        <dbReference type="Proteomes" id="UP001500200"/>
    </source>
</evidence>
<keyword evidence="2" id="KW-1185">Reference proteome</keyword>